<keyword evidence="3" id="KW-1185">Reference proteome</keyword>
<dbReference type="EMBL" id="BPQB01000025">
    <property type="protein sequence ID" value="GJE92168.1"/>
    <property type="molecule type" value="Genomic_DNA"/>
</dbReference>
<dbReference type="AlphaFoldDB" id="A0A9P3GC55"/>
<dbReference type="PANTHER" id="PTHR43157:SF31">
    <property type="entry name" value="PHOSPHATIDYLINOSITOL-GLYCAN BIOSYNTHESIS CLASS F PROTEIN"/>
    <property type="match status" value="1"/>
</dbReference>
<sequence length="343" mass="37017">MAKITFWSFFSEQWTRLPPPLLVDLAGKTVIVTGANSGIGLEAAKHFARMKPARLVVACRSEGKGKAALEEIAKAIGFAAELQLVDFADFACVQAFVARLKDAPVDILIANAAVALPEYKLTKDGWEETLQVNHLATALLSILLLPNMARAAREHNALARLVLVASGAHRGHTVDAELRAAPAGILRTMSSAEFCTPARFAQRYPESKLLNIFFARALAAHLAPGALVVPTAANPGFCYSGLRRHLPLAPRLMMGAMDVTLGRSAEQGARQLLHAALGPDGRPGAHVRFMAGAYVSCGAVREPSDYVLSAEGYEAQEKIWEETIEILAEIAPDVRRIAKEYFQ</sequence>
<evidence type="ECO:0000256" key="1">
    <source>
        <dbReference type="ARBA" id="ARBA00023002"/>
    </source>
</evidence>
<keyword evidence="1" id="KW-0560">Oxidoreductase</keyword>
<comment type="caution">
    <text evidence="2">The sequence shown here is derived from an EMBL/GenBank/DDBJ whole genome shotgun (WGS) entry which is preliminary data.</text>
</comment>
<dbReference type="Pfam" id="PF00106">
    <property type="entry name" value="adh_short"/>
    <property type="match status" value="1"/>
</dbReference>
<dbReference type="InterPro" id="IPR036291">
    <property type="entry name" value="NAD(P)-bd_dom_sf"/>
</dbReference>
<name>A0A9P3GC55_9APHY</name>
<reference evidence="2 3" key="1">
    <citation type="submission" date="2021-08" db="EMBL/GenBank/DDBJ databases">
        <title>Draft Genome Sequence of Phanerochaete sordida strain YK-624.</title>
        <authorList>
            <person name="Mori T."/>
            <person name="Dohra H."/>
            <person name="Suzuki T."/>
            <person name="Kawagishi H."/>
            <person name="Hirai H."/>
        </authorList>
    </citation>
    <scope>NUCLEOTIDE SEQUENCE [LARGE SCALE GENOMIC DNA]</scope>
    <source>
        <strain evidence="2 3">YK-624</strain>
    </source>
</reference>
<dbReference type="GO" id="GO:0016491">
    <property type="term" value="F:oxidoreductase activity"/>
    <property type="evidence" value="ECO:0007669"/>
    <property type="project" value="UniProtKB-KW"/>
</dbReference>
<dbReference type="InterPro" id="IPR002347">
    <property type="entry name" value="SDR_fam"/>
</dbReference>
<dbReference type="Gene3D" id="3.40.50.720">
    <property type="entry name" value="NAD(P)-binding Rossmann-like Domain"/>
    <property type="match status" value="1"/>
</dbReference>
<proteinExistence type="predicted"/>
<dbReference type="OrthoDB" id="542013at2759"/>
<dbReference type="SUPFAM" id="SSF51735">
    <property type="entry name" value="NAD(P)-binding Rossmann-fold domains"/>
    <property type="match status" value="1"/>
</dbReference>
<dbReference type="PANTHER" id="PTHR43157">
    <property type="entry name" value="PHOSPHATIDYLINOSITOL-GLYCAN BIOSYNTHESIS CLASS F PROTEIN-RELATED"/>
    <property type="match status" value="1"/>
</dbReference>
<protein>
    <submittedName>
        <fullName evidence="2">Short chain dehydrogenase</fullName>
    </submittedName>
</protein>
<evidence type="ECO:0000313" key="2">
    <source>
        <dbReference type="EMBL" id="GJE92168.1"/>
    </source>
</evidence>
<organism evidence="2 3">
    <name type="scientific">Phanerochaete sordida</name>
    <dbReference type="NCBI Taxonomy" id="48140"/>
    <lineage>
        <taxon>Eukaryota</taxon>
        <taxon>Fungi</taxon>
        <taxon>Dikarya</taxon>
        <taxon>Basidiomycota</taxon>
        <taxon>Agaricomycotina</taxon>
        <taxon>Agaricomycetes</taxon>
        <taxon>Polyporales</taxon>
        <taxon>Phanerochaetaceae</taxon>
        <taxon>Phanerochaete</taxon>
    </lineage>
</organism>
<dbReference type="PRINTS" id="PR00081">
    <property type="entry name" value="GDHRDH"/>
</dbReference>
<gene>
    <name evidence="2" type="ORF">PsYK624_083210</name>
</gene>
<accession>A0A9P3GC55</accession>
<evidence type="ECO:0000313" key="3">
    <source>
        <dbReference type="Proteomes" id="UP000703269"/>
    </source>
</evidence>
<dbReference type="Proteomes" id="UP000703269">
    <property type="component" value="Unassembled WGS sequence"/>
</dbReference>